<dbReference type="Pfam" id="PF00440">
    <property type="entry name" value="TetR_N"/>
    <property type="match status" value="1"/>
</dbReference>
<evidence type="ECO:0000256" key="1">
    <source>
        <dbReference type="ARBA" id="ARBA00023125"/>
    </source>
</evidence>
<dbReference type="eggNOG" id="COG1309">
    <property type="taxonomic scope" value="Bacteria"/>
</dbReference>
<evidence type="ECO:0000313" key="5">
    <source>
        <dbReference type="EMBL" id="AGW41385.1"/>
    </source>
</evidence>
<dbReference type="PRINTS" id="PR00455">
    <property type="entry name" value="HTHTETR"/>
</dbReference>
<dbReference type="STRING" id="1389489.O159_13090"/>
<keyword evidence="6" id="KW-1185">Reference proteome</keyword>
<dbReference type="GO" id="GO:0003700">
    <property type="term" value="F:DNA-binding transcription factor activity"/>
    <property type="evidence" value="ECO:0007669"/>
    <property type="project" value="TreeGrafter"/>
</dbReference>
<evidence type="ECO:0000259" key="4">
    <source>
        <dbReference type="PROSITE" id="PS50977"/>
    </source>
</evidence>
<dbReference type="SUPFAM" id="SSF48498">
    <property type="entry name" value="Tetracyclin repressor-like, C-terminal domain"/>
    <property type="match status" value="1"/>
</dbReference>
<dbReference type="PANTHER" id="PTHR30055:SF200">
    <property type="entry name" value="HTH-TYPE TRANSCRIPTIONAL REPRESSOR BDCR"/>
    <property type="match status" value="1"/>
</dbReference>
<evidence type="ECO:0000313" key="6">
    <source>
        <dbReference type="Proteomes" id="UP000016743"/>
    </source>
</evidence>
<accession>U3P510</accession>
<keyword evidence="1 2" id="KW-0238">DNA-binding</keyword>
<feature type="region of interest" description="Disordered" evidence="3">
    <location>
        <begin position="190"/>
        <end position="217"/>
    </location>
</feature>
<protein>
    <recommendedName>
        <fullName evidence="4">HTH tetR-type domain-containing protein</fullName>
    </recommendedName>
</protein>
<reference evidence="5 6" key="1">
    <citation type="journal article" date="2013" name="Genome Announc.">
        <title>Complete Genome Sequence of Leifsonia xyli subsp. cynodontis Strain DSM46306, a Gram-Positive Bacterial Pathogen of Grasses.</title>
        <authorList>
            <person name="Monteiro-Vitorello C.B."/>
            <person name="Zerillo M.M."/>
            <person name="Van Sluys M.A."/>
            <person name="Camargo L.E."/>
            <person name="Kitajima J.P."/>
        </authorList>
    </citation>
    <scope>NUCLEOTIDE SEQUENCE [LARGE SCALE GENOMIC DNA]</scope>
    <source>
        <strain evidence="5 6">DSM 46306</strain>
    </source>
</reference>
<dbReference type="KEGG" id="lxy:O159_13090"/>
<dbReference type="PROSITE" id="PS50977">
    <property type="entry name" value="HTH_TETR_2"/>
    <property type="match status" value="1"/>
</dbReference>
<name>U3P510_LEIXC</name>
<dbReference type="Gene3D" id="1.10.357.10">
    <property type="entry name" value="Tetracycline Repressor, domain 2"/>
    <property type="match status" value="1"/>
</dbReference>
<feature type="DNA-binding region" description="H-T-H motif" evidence="2">
    <location>
        <begin position="26"/>
        <end position="45"/>
    </location>
</feature>
<dbReference type="PANTHER" id="PTHR30055">
    <property type="entry name" value="HTH-TYPE TRANSCRIPTIONAL REGULATOR RUTR"/>
    <property type="match status" value="1"/>
</dbReference>
<dbReference type="PATRIC" id="fig|1389489.3.peg.1256"/>
<feature type="domain" description="HTH tetR-type" evidence="4">
    <location>
        <begin position="3"/>
        <end position="63"/>
    </location>
</feature>
<dbReference type="SUPFAM" id="SSF46689">
    <property type="entry name" value="Homeodomain-like"/>
    <property type="match status" value="1"/>
</dbReference>
<dbReference type="AlphaFoldDB" id="U3P510"/>
<proteinExistence type="predicted"/>
<dbReference type="RefSeq" id="WP_021754837.1">
    <property type="nucleotide sequence ID" value="NC_022438.1"/>
</dbReference>
<dbReference type="GO" id="GO:0000976">
    <property type="term" value="F:transcription cis-regulatory region binding"/>
    <property type="evidence" value="ECO:0007669"/>
    <property type="project" value="TreeGrafter"/>
</dbReference>
<dbReference type="OrthoDB" id="3196926at2"/>
<dbReference type="EMBL" id="CP006734">
    <property type="protein sequence ID" value="AGW41385.1"/>
    <property type="molecule type" value="Genomic_DNA"/>
</dbReference>
<dbReference type="HOGENOM" id="CLU_069356_23_2_11"/>
<dbReference type="InterPro" id="IPR001647">
    <property type="entry name" value="HTH_TetR"/>
</dbReference>
<dbReference type="InterPro" id="IPR009057">
    <property type="entry name" value="Homeodomain-like_sf"/>
</dbReference>
<sequence length="217" mass="23099">MREEIRERIIAAADDLFYGRGFTQVGMDAVRDAAGVSLRSLYTQFPSKADLVIAVLTRRHETWTAGVTGRTRAVPDPRTRLLAVYDYLADWFEEADFRGCGFINAFGELGAANPRVAEVVREHKRGFQRFVDQLVAEAGGPPPLGPQLAILAEGAQTTAAIAGAPDAAAHARAAAQTLIHVALAATGSSAPWPSATKAGVHAEAPPVPRRNTSETGE</sequence>
<organism evidence="5 6">
    <name type="scientific">Leifsonia xyli subsp. cynodontis DSM 46306</name>
    <dbReference type="NCBI Taxonomy" id="1389489"/>
    <lineage>
        <taxon>Bacteria</taxon>
        <taxon>Bacillati</taxon>
        <taxon>Actinomycetota</taxon>
        <taxon>Actinomycetes</taxon>
        <taxon>Micrococcales</taxon>
        <taxon>Microbacteriaceae</taxon>
        <taxon>Leifsonia</taxon>
    </lineage>
</organism>
<evidence type="ECO:0000256" key="2">
    <source>
        <dbReference type="PROSITE-ProRule" id="PRU00335"/>
    </source>
</evidence>
<gene>
    <name evidence="5" type="ORF">O159_13090</name>
</gene>
<dbReference type="InterPro" id="IPR036271">
    <property type="entry name" value="Tet_transcr_reg_TetR-rel_C_sf"/>
</dbReference>
<dbReference type="Proteomes" id="UP000016743">
    <property type="component" value="Chromosome"/>
</dbReference>
<dbReference type="InterPro" id="IPR050109">
    <property type="entry name" value="HTH-type_TetR-like_transc_reg"/>
</dbReference>
<evidence type="ECO:0000256" key="3">
    <source>
        <dbReference type="SAM" id="MobiDB-lite"/>
    </source>
</evidence>